<feature type="signal peptide" evidence="1">
    <location>
        <begin position="1"/>
        <end position="22"/>
    </location>
</feature>
<name>A0A1H5N253_9FLAO</name>
<dbReference type="OrthoDB" id="1443062at2"/>
<keyword evidence="1" id="KW-0732">Signal</keyword>
<feature type="chain" id="PRO_5011616445" description="NIPSNAP domain-containing protein" evidence="1">
    <location>
        <begin position="23"/>
        <end position="152"/>
    </location>
</feature>
<keyword evidence="3" id="KW-1185">Reference proteome</keyword>
<dbReference type="AlphaFoldDB" id="A0A1H5N253"/>
<organism evidence="2 3">
    <name type="scientific">Salinimicrobium catena</name>
    <dbReference type="NCBI Taxonomy" id="390640"/>
    <lineage>
        <taxon>Bacteria</taxon>
        <taxon>Pseudomonadati</taxon>
        <taxon>Bacteroidota</taxon>
        <taxon>Flavobacteriia</taxon>
        <taxon>Flavobacteriales</taxon>
        <taxon>Flavobacteriaceae</taxon>
        <taxon>Salinimicrobium</taxon>
    </lineage>
</organism>
<gene>
    <name evidence="2" type="ORF">SAMN04488034_103278</name>
</gene>
<dbReference type="RefSeq" id="WP_093113212.1">
    <property type="nucleotide sequence ID" value="NZ_FNGG01000003.1"/>
</dbReference>
<proteinExistence type="predicted"/>
<dbReference type="Proteomes" id="UP000199448">
    <property type="component" value="Unassembled WGS sequence"/>
</dbReference>
<evidence type="ECO:0008006" key="4">
    <source>
        <dbReference type="Google" id="ProtNLM"/>
    </source>
</evidence>
<sequence>MKLFKLSFTVLAFLFCFHSISAQEEEMKPKKYDNPEYYVITYLKFDTGKTQSAKKIIKDYFAAAGENAGIPGPAMMLDLVTGEWDMMITWHLKDGPEALNWEISPEDVKWGKAFHELAGSPEKAEEINKEWQSYVKSSKTQLARRYQSSPTK</sequence>
<reference evidence="2 3" key="1">
    <citation type="submission" date="2016-10" db="EMBL/GenBank/DDBJ databases">
        <authorList>
            <person name="de Groot N.N."/>
        </authorList>
    </citation>
    <scope>NUCLEOTIDE SEQUENCE [LARGE SCALE GENOMIC DNA]</scope>
    <source>
        <strain evidence="2 3">DSM 23553</strain>
    </source>
</reference>
<evidence type="ECO:0000256" key="1">
    <source>
        <dbReference type="SAM" id="SignalP"/>
    </source>
</evidence>
<protein>
    <recommendedName>
        <fullName evidence="4">NIPSNAP domain-containing protein</fullName>
    </recommendedName>
</protein>
<evidence type="ECO:0000313" key="3">
    <source>
        <dbReference type="Proteomes" id="UP000199448"/>
    </source>
</evidence>
<accession>A0A1H5N253</accession>
<dbReference type="EMBL" id="FNUG01000003">
    <property type="protein sequence ID" value="SEE95664.1"/>
    <property type="molecule type" value="Genomic_DNA"/>
</dbReference>
<evidence type="ECO:0000313" key="2">
    <source>
        <dbReference type="EMBL" id="SEE95664.1"/>
    </source>
</evidence>